<accession>A0A0D2DZF0</accession>
<reference evidence="1 2" key="1">
    <citation type="submission" date="2015-01" db="EMBL/GenBank/DDBJ databases">
        <title>The Genome Sequence of Exophiala oligosperma CBS72588.</title>
        <authorList>
            <consortium name="The Broad Institute Genomics Platform"/>
            <person name="Cuomo C."/>
            <person name="de Hoog S."/>
            <person name="Gorbushina A."/>
            <person name="Stielow B."/>
            <person name="Teixiera M."/>
            <person name="Abouelleil A."/>
            <person name="Chapman S.B."/>
            <person name="Priest M."/>
            <person name="Young S.K."/>
            <person name="Wortman J."/>
            <person name="Nusbaum C."/>
            <person name="Birren B."/>
        </authorList>
    </citation>
    <scope>NUCLEOTIDE SEQUENCE [LARGE SCALE GENOMIC DNA]</scope>
    <source>
        <strain evidence="1 2">CBS 72588</strain>
    </source>
</reference>
<dbReference type="Proteomes" id="UP000053342">
    <property type="component" value="Unassembled WGS sequence"/>
</dbReference>
<dbReference type="GeneID" id="27352672"/>
<dbReference type="RefSeq" id="XP_016268166.1">
    <property type="nucleotide sequence ID" value="XM_016401113.1"/>
</dbReference>
<dbReference type="HOGENOM" id="CLU_2236602_0_0_1"/>
<name>A0A0D2DZF0_9EURO</name>
<dbReference type="AlphaFoldDB" id="A0A0D2DZF0"/>
<dbReference type="EMBL" id="KN847332">
    <property type="protein sequence ID" value="KIW47950.1"/>
    <property type="molecule type" value="Genomic_DNA"/>
</dbReference>
<keyword evidence="2" id="KW-1185">Reference proteome</keyword>
<evidence type="ECO:0000313" key="1">
    <source>
        <dbReference type="EMBL" id="KIW47950.1"/>
    </source>
</evidence>
<evidence type="ECO:0000313" key="2">
    <source>
        <dbReference type="Proteomes" id="UP000053342"/>
    </source>
</evidence>
<proteinExistence type="predicted"/>
<organism evidence="1 2">
    <name type="scientific">Exophiala oligosperma</name>
    <dbReference type="NCBI Taxonomy" id="215243"/>
    <lineage>
        <taxon>Eukaryota</taxon>
        <taxon>Fungi</taxon>
        <taxon>Dikarya</taxon>
        <taxon>Ascomycota</taxon>
        <taxon>Pezizomycotina</taxon>
        <taxon>Eurotiomycetes</taxon>
        <taxon>Chaetothyriomycetidae</taxon>
        <taxon>Chaetothyriales</taxon>
        <taxon>Herpotrichiellaceae</taxon>
        <taxon>Exophiala</taxon>
    </lineage>
</organism>
<sequence length="105" mass="11399">MLVGRRPQTSSGLDSSQQDRTDRSYYIVMTRHGLAVLFTAWWFGDDVCGMLGLSSTRSISQADFAQGPLCQAGILTGSWCFEGVLGDLTAMISTTSLISSFEMTC</sequence>
<gene>
    <name evidence="1" type="ORF">PV06_00598</name>
</gene>
<dbReference type="VEuPathDB" id="FungiDB:PV06_00598"/>
<protein>
    <submittedName>
        <fullName evidence="1">Uncharacterized protein</fullName>
    </submittedName>
</protein>